<name>A0A7W9JC58_9ACTN</name>
<dbReference type="Proteomes" id="UP000549971">
    <property type="component" value="Unassembled WGS sequence"/>
</dbReference>
<reference evidence="1 2" key="1">
    <citation type="submission" date="2020-08" db="EMBL/GenBank/DDBJ databases">
        <title>Sequencing the genomes of 1000 actinobacteria strains.</title>
        <authorList>
            <person name="Klenk H.-P."/>
        </authorList>
    </citation>
    <scope>NUCLEOTIDE SEQUENCE [LARGE SCALE GENOMIC DNA]</scope>
    <source>
        <strain evidence="1 2">DSM 28967</strain>
    </source>
</reference>
<evidence type="ECO:0000313" key="2">
    <source>
        <dbReference type="Proteomes" id="UP000549971"/>
    </source>
</evidence>
<sequence length="190" mass="19872">MIIAVDAGSRDTAAAEHVLHELLGPAPTPVIACTHMITGGETPHLAVSITAPTDELEDHVRAWCTDHGAGSAFTHPGATAPDLAGPSNLVRGAYVAAVETALGTGRLVRWPGREHAYGVQTAADLRAKAGIDYVEAIGGLPITDATVIDTRDFVRPVRREGQIVLQVQPAAGGVLIPFEAEHQQKCCADH</sequence>
<gene>
    <name evidence="1" type="ORF">HDA39_005831</name>
</gene>
<proteinExistence type="predicted"/>
<accession>A0A7W9JC58</accession>
<evidence type="ECO:0000313" key="1">
    <source>
        <dbReference type="EMBL" id="MBB5839097.1"/>
    </source>
</evidence>
<dbReference type="AlphaFoldDB" id="A0A7W9JC58"/>
<comment type="caution">
    <text evidence="1">The sequence shown here is derived from an EMBL/GenBank/DDBJ whole genome shotgun (WGS) entry which is preliminary data.</text>
</comment>
<dbReference type="EMBL" id="JACHMY010000001">
    <property type="protein sequence ID" value="MBB5839097.1"/>
    <property type="molecule type" value="Genomic_DNA"/>
</dbReference>
<organism evidence="1 2">
    <name type="scientific">Kribbella italica</name>
    <dbReference type="NCBI Taxonomy" id="1540520"/>
    <lineage>
        <taxon>Bacteria</taxon>
        <taxon>Bacillati</taxon>
        <taxon>Actinomycetota</taxon>
        <taxon>Actinomycetes</taxon>
        <taxon>Propionibacteriales</taxon>
        <taxon>Kribbellaceae</taxon>
        <taxon>Kribbella</taxon>
    </lineage>
</organism>
<dbReference type="RefSeq" id="WP_184800498.1">
    <property type="nucleotide sequence ID" value="NZ_JACHMY010000001.1"/>
</dbReference>
<protein>
    <submittedName>
        <fullName evidence="1">Uncharacterized protein</fullName>
    </submittedName>
</protein>
<keyword evidence="2" id="KW-1185">Reference proteome</keyword>